<dbReference type="CDD" id="cd06261">
    <property type="entry name" value="TM_PBP2"/>
    <property type="match status" value="1"/>
</dbReference>
<dbReference type="PANTHER" id="PTHR30614:SF0">
    <property type="entry name" value="L-CYSTINE TRANSPORT SYSTEM PERMEASE PROTEIN TCYL"/>
    <property type="match status" value="1"/>
</dbReference>
<proteinExistence type="inferred from homology"/>
<keyword evidence="8 9" id="KW-0472">Membrane</keyword>
<feature type="transmembrane region" description="Helical" evidence="9">
    <location>
        <begin position="93"/>
        <end position="114"/>
    </location>
</feature>
<dbReference type="RefSeq" id="WP_067554765.1">
    <property type="nucleotide sequence ID" value="NZ_LPXN01000097.1"/>
</dbReference>
<name>A0A154W7K7_9PROT</name>
<evidence type="ECO:0000256" key="3">
    <source>
        <dbReference type="ARBA" id="ARBA00022448"/>
    </source>
</evidence>
<dbReference type="AlphaFoldDB" id="A0A154W7K7"/>
<keyword evidence="5 9" id="KW-0812">Transmembrane</keyword>
<comment type="caution">
    <text evidence="11">The sequence shown here is derived from an EMBL/GenBank/DDBJ whole genome shotgun (WGS) entry which is preliminary data.</text>
</comment>
<evidence type="ECO:0000256" key="4">
    <source>
        <dbReference type="ARBA" id="ARBA00022475"/>
    </source>
</evidence>
<evidence type="ECO:0000256" key="1">
    <source>
        <dbReference type="ARBA" id="ARBA00004429"/>
    </source>
</evidence>
<feature type="transmembrane region" description="Helical" evidence="9">
    <location>
        <begin position="204"/>
        <end position="222"/>
    </location>
</feature>
<dbReference type="GO" id="GO:0006865">
    <property type="term" value="P:amino acid transport"/>
    <property type="evidence" value="ECO:0007669"/>
    <property type="project" value="UniProtKB-KW"/>
</dbReference>
<dbReference type="NCBIfam" id="TIGR01726">
    <property type="entry name" value="HEQRo_perm_3TM"/>
    <property type="match status" value="1"/>
</dbReference>
<reference evidence="11 12" key="1">
    <citation type="submission" date="2015-12" db="EMBL/GenBank/DDBJ databases">
        <title>Genome sequence of Oceanibaculum pacificum MCCC 1A02656.</title>
        <authorList>
            <person name="Lu L."/>
            <person name="Lai Q."/>
            <person name="Shao Z."/>
            <person name="Qian P."/>
        </authorList>
    </citation>
    <scope>NUCLEOTIDE SEQUENCE [LARGE SCALE GENOMIC DNA]</scope>
    <source>
        <strain evidence="11 12">MCCC 1A02656</strain>
    </source>
</reference>
<evidence type="ECO:0000256" key="5">
    <source>
        <dbReference type="ARBA" id="ARBA00022692"/>
    </source>
</evidence>
<sequence>MGFDWSFFFDRLINPGDVYLLALGRTIAMAVLAMALGLLIGIVVGFGRLSRYKPIAWLCAFYVWLVRGIPVLVLLVFFFSGLAAAGFFRFSDITILGFTIGASFQAAVIALAIHEGAYMAEIVRNGIQAVARGQIEAAKSLGMGAWMVTRRIVLPQASRVIIPPLGNDFNHMLKTTSLASVIGVQEIFLLTESMSAATFKTFELLILVSINYLLLTTIWNIVQGIIETKLRAHELDTPVRGWGQSISYYLLARPGAEDRRA</sequence>
<comment type="subcellular location">
    <subcellularLocation>
        <location evidence="1">Cell inner membrane</location>
        <topology evidence="1">Multi-pass membrane protein</topology>
    </subcellularLocation>
    <subcellularLocation>
        <location evidence="9">Cell membrane</location>
        <topology evidence="9">Multi-pass membrane protein</topology>
    </subcellularLocation>
</comment>
<dbReference type="InterPro" id="IPR043429">
    <property type="entry name" value="ArtM/GltK/GlnP/TcyL/YhdX-like"/>
</dbReference>
<dbReference type="GO" id="GO:0022857">
    <property type="term" value="F:transmembrane transporter activity"/>
    <property type="evidence" value="ECO:0007669"/>
    <property type="project" value="InterPro"/>
</dbReference>
<dbReference type="Gene3D" id="1.10.3720.10">
    <property type="entry name" value="MetI-like"/>
    <property type="match status" value="1"/>
</dbReference>
<dbReference type="SUPFAM" id="SSF161098">
    <property type="entry name" value="MetI-like"/>
    <property type="match status" value="1"/>
</dbReference>
<gene>
    <name evidence="11" type="ORF">AUP43_07115</name>
</gene>
<comment type="similarity">
    <text evidence="2">Belongs to the binding-protein-dependent transport system permease family. HisMQ subfamily.</text>
</comment>
<feature type="transmembrane region" description="Helical" evidence="9">
    <location>
        <begin position="59"/>
        <end position="87"/>
    </location>
</feature>
<evidence type="ECO:0000256" key="9">
    <source>
        <dbReference type="RuleBase" id="RU363032"/>
    </source>
</evidence>
<dbReference type="GO" id="GO:0043190">
    <property type="term" value="C:ATP-binding cassette (ABC) transporter complex"/>
    <property type="evidence" value="ECO:0007669"/>
    <property type="project" value="InterPro"/>
</dbReference>
<evidence type="ECO:0000256" key="7">
    <source>
        <dbReference type="ARBA" id="ARBA00022989"/>
    </source>
</evidence>
<dbReference type="STRING" id="580166.AUP43_07115"/>
<keyword evidence="7 9" id="KW-1133">Transmembrane helix</keyword>
<evidence type="ECO:0000313" key="12">
    <source>
        <dbReference type="Proteomes" id="UP000076400"/>
    </source>
</evidence>
<dbReference type="InterPro" id="IPR035906">
    <property type="entry name" value="MetI-like_sf"/>
</dbReference>
<dbReference type="Pfam" id="PF00528">
    <property type="entry name" value="BPD_transp_1"/>
    <property type="match status" value="1"/>
</dbReference>
<feature type="transmembrane region" description="Helical" evidence="9">
    <location>
        <begin position="20"/>
        <end position="47"/>
    </location>
</feature>
<evidence type="ECO:0000256" key="2">
    <source>
        <dbReference type="ARBA" id="ARBA00010072"/>
    </source>
</evidence>
<evidence type="ECO:0000256" key="8">
    <source>
        <dbReference type="ARBA" id="ARBA00023136"/>
    </source>
</evidence>
<accession>A0A154W7K7</accession>
<evidence type="ECO:0000256" key="6">
    <source>
        <dbReference type="ARBA" id="ARBA00022970"/>
    </source>
</evidence>
<evidence type="ECO:0000313" key="11">
    <source>
        <dbReference type="EMBL" id="KZD09507.1"/>
    </source>
</evidence>
<dbReference type="InterPro" id="IPR000515">
    <property type="entry name" value="MetI-like"/>
</dbReference>
<feature type="domain" description="ABC transmembrane type-1" evidence="10">
    <location>
        <begin position="23"/>
        <end position="223"/>
    </location>
</feature>
<protein>
    <recommendedName>
        <fullName evidence="10">ABC transmembrane type-1 domain-containing protein</fullName>
    </recommendedName>
</protein>
<organism evidence="11 12">
    <name type="scientific">Oceanibaculum pacificum</name>
    <dbReference type="NCBI Taxonomy" id="580166"/>
    <lineage>
        <taxon>Bacteria</taxon>
        <taxon>Pseudomonadati</taxon>
        <taxon>Pseudomonadota</taxon>
        <taxon>Alphaproteobacteria</taxon>
        <taxon>Rhodospirillales</taxon>
        <taxon>Oceanibaculaceae</taxon>
        <taxon>Oceanibaculum</taxon>
    </lineage>
</organism>
<dbReference type="InterPro" id="IPR010065">
    <property type="entry name" value="AA_ABC_transptr_permease_3TM"/>
</dbReference>
<dbReference type="Proteomes" id="UP000076400">
    <property type="component" value="Unassembled WGS sequence"/>
</dbReference>
<dbReference type="OrthoDB" id="9814550at2"/>
<dbReference type="PANTHER" id="PTHR30614">
    <property type="entry name" value="MEMBRANE COMPONENT OF AMINO ACID ABC TRANSPORTER"/>
    <property type="match status" value="1"/>
</dbReference>
<keyword evidence="4" id="KW-1003">Cell membrane</keyword>
<keyword evidence="12" id="KW-1185">Reference proteome</keyword>
<evidence type="ECO:0000259" key="10">
    <source>
        <dbReference type="PROSITE" id="PS50928"/>
    </source>
</evidence>
<dbReference type="PROSITE" id="PS50928">
    <property type="entry name" value="ABC_TM1"/>
    <property type="match status" value="1"/>
</dbReference>
<keyword evidence="6" id="KW-0029">Amino-acid transport</keyword>
<dbReference type="EMBL" id="LPXN01000097">
    <property type="protein sequence ID" value="KZD09507.1"/>
    <property type="molecule type" value="Genomic_DNA"/>
</dbReference>
<keyword evidence="3 9" id="KW-0813">Transport</keyword>